<evidence type="ECO:0000256" key="13">
    <source>
        <dbReference type="ARBA" id="ARBA00023136"/>
    </source>
</evidence>
<dbReference type="InterPro" id="IPR050398">
    <property type="entry name" value="HssS/ArlS-like"/>
</dbReference>
<evidence type="ECO:0000256" key="10">
    <source>
        <dbReference type="ARBA" id="ARBA00022840"/>
    </source>
</evidence>
<evidence type="ECO:0000259" key="16">
    <source>
        <dbReference type="PROSITE" id="PS50885"/>
    </source>
</evidence>
<evidence type="ECO:0000256" key="12">
    <source>
        <dbReference type="ARBA" id="ARBA00023012"/>
    </source>
</evidence>
<dbReference type="PRINTS" id="PR00344">
    <property type="entry name" value="BCTRLSENSOR"/>
</dbReference>
<keyword evidence="11 14" id="KW-1133">Transmembrane helix</keyword>
<name>A0A369BD48_9FIRM</name>
<dbReference type="PROSITE" id="PS50885">
    <property type="entry name" value="HAMP"/>
    <property type="match status" value="1"/>
</dbReference>
<dbReference type="Pfam" id="PF02518">
    <property type="entry name" value="HATPase_c"/>
    <property type="match status" value="1"/>
</dbReference>
<evidence type="ECO:0000256" key="2">
    <source>
        <dbReference type="ARBA" id="ARBA00004651"/>
    </source>
</evidence>
<dbReference type="CDD" id="cd00082">
    <property type="entry name" value="HisKA"/>
    <property type="match status" value="1"/>
</dbReference>
<dbReference type="OrthoDB" id="9762826at2"/>
<reference evidence="17 18" key="1">
    <citation type="submission" date="2018-07" db="EMBL/GenBank/DDBJ databases">
        <title>Genomic Encyclopedia of Type Strains, Phase IV (KMG-IV): sequencing the most valuable type-strain genomes for metagenomic binning, comparative biology and taxonomic classification.</title>
        <authorList>
            <person name="Goeker M."/>
        </authorList>
    </citation>
    <scope>NUCLEOTIDE SEQUENCE [LARGE SCALE GENOMIC DNA]</scope>
    <source>
        <strain evidence="17 18">DSM 27016</strain>
    </source>
</reference>
<evidence type="ECO:0000256" key="7">
    <source>
        <dbReference type="ARBA" id="ARBA00022692"/>
    </source>
</evidence>
<evidence type="ECO:0000256" key="6">
    <source>
        <dbReference type="ARBA" id="ARBA00022679"/>
    </source>
</evidence>
<dbReference type="Gene3D" id="1.10.287.130">
    <property type="match status" value="1"/>
</dbReference>
<keyword evidence="6" id="KW-0808">Transferase</keyword>
<dbReference type="InterPro" id="IPR005467">
    <property type="entry name" value="His_kinase_dom"/>
</dbReference>
<feature type="domain" description="Histidine kinase" evidence="15">
    <location>
        <begin position="248"/>
        <end position="464"/>
    </location>
</feature>
<dbReference type="SMART" id="SM00304">
    <property type="entry name" value="HAMP"/>
    <property type="match status" value="1"/>
</dbReference>
<dbReference type="AlphaFoldDB" id="A0A369BD48"/>
<comment type="subcellular location">
    <subcellularLocation>
        <location evidence="2">Cell membrane</location>
        <topology evidence="2">Multi-pass membrane protein</topology>
    </subcellularLocation>
</comment>
<evidence type="ECO:0000256" key="9">
    <source>
        <dbReference type="ARBA" id="ARBA00022777"/>
    </source>
</evidence>
<comment type="catalytic activity">
    <reaction evidence="1">
        <text>ATP + protein L-histidine = ADP + protein N-phospho-L-histidine.</text>
        <dbReference type="EC" id="2.7.13.3"/>
    </reaction>
</comment>
<evidence type="ECO:0000256" key="5">
    <source>
        <dbReference type="ARBA" id="ARBA00022553"/>
    </source>
</evidence>
<dbReference type="SUPFAM" id="SSF55874">
    <property type="entry name" value="ATPase domain of HSP90 chaperone/DNA topoisomerase II/histidine kinase"/>
    <property type="match status" value="1"/>
</dbReference>
<keyword evidence="13 14" id="KW-0472">Membrane</keyword>
<keyword evidence="18" id="KW-1185">Reference proteome</keyword>
<dbReference type="InterPro" id="IPR003594">
    <property type="entry name" value="HATPase_dom"/>
</dbReference>
<dbReference type="Proteomes" id="UP000253034">
    <property type="component" value="Unassembled WGS sequence"/>
</dbReference>
<evidence type="ECO:0000256" key="4">
    <source>
        <dbReference type="ARBA" id="ARBA00022475"/>
    </source>
</evidence>
<sequence length="464" mass="52006">MKSIAVKLWSGMMLLVIVVLILLWLFQIVFLESFYTNQRVDEVKNRGIAVLKELDDISRDELESRLDSFIYDYNCSINLVDTQGNNVYSNGAARQMPMMIQNYFRADHFNEVISGKIISVPLTHPRFNSTYMLIGIPVNTGEKITGALLINMPLAPVKDTAAILKKQLIYISTILFFVALLLSFILARTFIKPILSITRATGEMASGNLAVRLKIKSRDEIGRLSLAINHLGEELSKIEQLRRDFVANVSHELRTPLSLIRGYAETIRDVTGGNEEKRAKQLEIIIEESQRLGAIVDDILDLSQMQSATKALNLADFDLNNTIKDIAERYDLISSQTGIRLLVNSHGSVIVKGDEARVQQVLHNLLNNAFNHSQSGASIVINMERNDEKARIEVSDTGKGISQEDMKHIWERYYKADKSSKSKHLGTGLGLAIVKNILEAHQCKYGVESTVGKGTVFWFNLPVA</sequence>
<feature type="domain" description="HAMP" evidence="16">
    <location>
        <begin position="188"/>
        <end position="240"/>
    </location>
</feature>
<protein>
    <recommendedName>
        <fullName evidence="3">histidine kinase</fullName>
        <ecNumber evidence="3">2.7.13.3</ecNumber>
    </recommendedName>
</protein>
<dbReference type="CDD" id="cd06225">
    <property type="entry name" value="HAMP"/>
    <property type="match status" value="1"/>
</dbReference>
<dbReference type="EC" id="2.7.13.3" evidence="3"/>
<keyword evidence="4" id="KW-1003">Cell membrane</keyword>
<dbReference type="SMART" id="SM00387">
    <property type="entry name" value="HATPase_c"/>
    <property type="match status" value="1"/>
</dbReference>
<keyword evidence="12" id="KW-0902">Two-component regulatory system</keyword>
<keyword evidence="9 17" id="KW-0418">Kinase</keyword>
<dbReference type="InterPro" id="IPR003660">
    <property type="entry name" value="HAMP_dom"/>
</dbReference>
<dbReference type="PANTHER" id="PTHR45528:SF1">
    <property type="entry name" value="SENSOR HISTIDINE KINASE CPXA"/>
    <property type="match status" value="1"/>
</dbReference>
<dbReference type="SMART" id="SM00388">
    <property type="entry name" value="HisKA"/>
    <property type="match status" value="1"/>
</dbReference>
<dbReference type="Gene3D" id="3.30.565.10">
    <property type="entry name" value="Histidine kinase-like ATPase, C-terminal domain"/>
    <property type="match status" value="1"/>
</dbReference>
<dbReference type="SUPFAM" id="SSF158472">
    <property type="entry name" value="HAMP domain-like"/>
    <property type="match status" value="1"/>
</dbReference>
<dbReference type="SUPFAM" id="SSF47384">
    <property type="entry name" value="Homodimeric domain of signal transducing histidine kinase"/>
    <property type="match status" value="1"/>
</dbReference>
<evidence type="ECO:0000313" key="18">
    <source>
        <dbReference type="Proteomes" id="UP000253034"/>
    </source>
</evidence>
<comment type="caution">
    <text evidence="17">The sequence shown here is derived from an EMBL/GenBank/DDBJ whole genome shotgun (WGS) entry which is preliminary data.</text>
</comment>
<dbReference type="Gene3D" id="6.10.340.10">
    <property type="match status" value="1"/>
</dbReference>
<keyword evidence="10" id="KW-0067">ATP-binding</keyword>
<dbReference type="Pfam" id="PF00512">
    <property type="entry name" value="HisKA"/>
    <property type="match status" value="1"/>
</dbReference>
<dbReference type="RefSeq" id="WP_114296544.1">
    <property type="nucleotide sequence ID" value="NZ_QPJT01000003.1"/>
</dbReference>
<evidence type="ECO:0000313" key="17">
    <source>
        <dbReference type="EMBL" id="RCX19490.1"/>
    </source>
</evidence>
<dbReference type="InterPro" id="IPR036097">
    <property type="entry name" value="HisK_dim/P_sf"/>
</dbReference>
<dbReference type="GO" id="GO:0005886">
    <property type="term" value="C:plasma membrane"/>
    <property type="evidence" value="ECO:0007669"/>
    <property type="project" value="UniProtKB-SubCell"/>
</dbReference>
<evidence type="ECO:0000256" key="14">
    <source>
        <dbReference type="SAM" id="Phobius"/>
    </source>
</evidence>
<accession>A0A369BD48</accession>
<dbReference type="InterPro" id="IPR003661">
    <property type="entry name" value="HisK_dim/P_dom"/>
</dbReference>
<evidence type="ECO:0000256" key="8">
    <source>
        <dbReference type="ARBA" id="ARBA00022741"/>
    </source>
</evidence>
<evidence type="ECO:0000256" key="11">
    <source>
        <dbReference type="ARBA" id="ARBA00022989"/>
    </source>
</evidence>
<dbReference type="InterPro" id="IPR004358">
    <property type="entry name" value="Sig_transdc_His_kin-like_C"/>
</dbReference>
<evidence type="ECO:0000256" key="1">
    <source>
        <dbReference type="ARBA" id="ARBA00000085"/>
    </source>
</evidence>
<dbReference type="EMBL" id="QPJT01000003">
    <property type="protein sequence ID" value="RCX19490.1"/>
    <property type="molecule type" value="Genomic_DNA"/>
</dbReference>
<evidence type="ECO:0000256" key="3">
    <source>
        <dbReference type="ARBA" id="ARBA00012438"/>
    </source>
</evidence>
<dbReference type="Pfam" id="PF00672">
    <property type="entry name" value="HAMP"/>
    <property type="match status" value="1"/>
</dbReference>
<evidence type="ECO:0000259" key="15">
    <source>
        <dbReference type="PROSITE" id="PS50109"/>
    </source>
</evidence>
<dbReference type="InterPro" id="IPR036890">
    <property type="entry name" value="HATPase_C_sf"/>
</dbReference>
<dbReference type="PANTHER" id="PTHR45528">
    <property type="entry name" value="SENSOR HISTIDINE KINASE CPXA"/>
    <property type="match status" value="1"/>
</dbReference>
<dbReference type="PROSITE" id="PS50109">
    <property type="entry name" value="HIS_KIN"/>
    <property type="match status" value="1"/>
</dbReference>
<proteinExistence type="predicted"/>
<feature type="transmembrane region" description="Helical" evidence="14">
    <location>
        <begin position="168"/>
        <end position="191"/>
    </location>
</feature>
<organism evidence="17 18">
    <name type="scientific">Anaerobacterium chartisolvens</name>
    <dbReference type="NCBI Taxonomy" id="1297424"/>
    <lineage>
        <taxon>Bacteria</taxon>
        <taxon>Bacillati</taxon>
        <taxon>Bacillota</taxon>
        <taxon>Clostridia</taxon>
        <taxon>Eubacteriales</taxon>
        <taxon>Oscillospiraceae</taxon>
        <taxon>Anaerobacterium</taxon>
    </lineage>
</organism>
<dbReference type="GO" id="GO:0005524">
    <property type="term" value="F:ATP binding"/>
    <property type="evidence" value="ECO:0007669"/>
    <property type="project" value="UniProtKB-KW"/>
</dbReference>
<keyword evidence="8" id="KW-0547">Nucleotide-binding</keyword>
<keyword evidence="5" id="KW-0597">Phosphoprotein</keyword>
<gene>
    <name evidence="17" type="ORF">DFR58_103237</name>
</gene>
<dbReference type="FunFam" id="3.30.565.10:FF:000006">
    <property type="entry name" value="Sensor histidine kinase WalK"/>
    <property type="match status" value="1"/>
</dbReference>
<keyword evidence="7 14" id="KW-0812">Transmembrane</keyword>
<dbReference type="GO" id="GO:0000155">
    <property type="term" value="F:phosphorelay sensor kinase activity"/>
    <property type="evidence" value="ECO:0007669"/>
    <property type="project" value="InterPro"/>
</dbReference>
<dbReference type="FunFam" id="1.10.287.130:FF:000008">
    <property type="entry name" value="Two-component sensor histidine kinase"/>
    <property type="match status" value="1"/>
</dbReference>